<evidence type="ECO:0000256" key="1">
    <source>
        <dbReference type="SAM" id="MobiDB-lite"/>
    </source>
</evidence>
<name>A0ABQ9JTV5_9CUCU</name>
<sequence length="84" mass="9382">MALLNYSAPYLATPNPPTANYYQPPQPLPHLPPLQGPYSYPPPQKPFLAEEFPPDRAHRFTTTGSMSSSHNSTNPIRITPPLRK</sequence>
<protein>
    <submittedName>
        <fullName evidence="2">Uncharacterized protein</fullName>
    </submittedName>
</protein>
<proteinExistence type="predicted"/>
<evidence type="ECO:0000313" key="3">
    <source>
        <dbReference type="Proteomes" id="UP001162164"/>
    </source>
</evidence>
<dbReference type="Proteomes" id="UP001162164">
    <property type="component" value="Unassembled WGS sequence"/>
</dbReference>
<feature type="compositionally biased region" description="Pro residues" evidence="1">
    <location>
        <begin position="24"/>
        <end position="45"/>
    </location>
</feature>
<dbReference type="EMBL" id="JAPWTJ010000167">
    <property type="protein sequence ID" value="KAJ8981741.1"/>
    <property type="molecule type" value="Genomic_DNA"/>
</dbReference>
<feature type="region of interest" description="Disordered" evidence="1">
    <location>
        <begin position="1"/>
        <end position="84"/>
    </location>
</feature>
<keyword evidence="3" id="KW-1185">Reference proteome</keyword>
<reference evidence="2" key="1">
    <citation type="journal article" date="2023" name="Insect Mol. Biol.">
        <title>Genome sequencing provides insights into the evolution of gene families encoding plant cell wall-degrading enzymes in longhorned beetles.</title>
        <authorList>
            <person name="Shin N.R."/>
            <person name="Okamura Y."/>
            <person name="Kirsch R."/>
            <person name="Pauchet Y."/>
        </authorList>
    </citation>
    <scope>NUCLEOTIDE SEQUENCE</scope>
    <source>
        <strain evidence="2">MMC_N1</strain>
    </source>
</reference>
<feature type="compositionally biased region" description="Polar residues" evidence="1">
    <location>
        <begin position="60"/>
        <end position="76"/>
    </location>
</feature>
<accession>A0ABQ9JTV5</accession>
<comment type="caution">
    <text evidence="2">The sequence shown here is derived from an EMBL/GenBank/DDBJ whole genome shotgun (WGS) entry which is preliminary data.</text>
</comment>
<organism evidence="2 3">
    <name type="scientific">Molorchus minor</name>
    <dbReference type="NCBI Taxonomy" id="1323400"/>
    <lineage>
        <taxon>Eukaryota</taxon>
        <taxon>Metazoa</taxon>
        <taxon>Ecdysozoa</taxon>
        <taxon>Arthropoda</taxon>
        <taxon>Hexapoda</taxon>
        <taxon>Insecta</taxon>
        <taxon>Pterygota</taxon>
        <taxon>Neoptera</taxon>
        <taxon>Endopterygota</taxon>
        <taxon>Coleoptera</taxon>
        <taxon>Polyphaga</taxon>
        <taxon>Cucujiformia</taxon>
        <taxon>Chrysomeloidea</taxon>
        <taxon>Cerambycidae</taxon>
        <taxon>Lamiinae</taxon>
        <taxon>Monochamini</taxon>
        <taxon>Molorchus</taxon>
    </lineage>
</organism>
<gene>
    <name evidence="2" type="ORF">NQ317_004920</name>
</gene>
<evidence type="ECO:0000313" key="2">
    <source>
        <dbReference type="EMBL" id="KAJ8981741.1"/>
    </source>
</evidence>